<evidence type="ECO:0000256" key="3">
    <source>
        <dbReference type="ARBA" id="ARBA00022989"/>
    </source>
</evidence>
<sequence length="1240" mass="131150">MMRWIKRIVIAKVLLLVLIVAGVFTLLLTPAGVKLAVWGAQKALPELTIEKSRGALLNGFALEGVTFTMDGFSFSGRSLSLDINSKCLSGPALCVESLTGDGIEVVIGETEPSPESSPSEPLTDIKTPIPLFLNGVALSDISLDILGTKVHWNSLVTAAQMQGNTVTLKPTEWKGIRVALAPSEDASAEPEVQSSSDVPVELPAVTIPLNVVVEGFALKDAELLLPQKQVIHEFYVKGRAGGHDITLDALRLDAEQGKVSLDGRIALKDNYPLNIDASANIRMAPLQGHMFTLDANGDLRALALKANLKGGLQAALSGKLDVLDPNLPFNLLLTSKKLQWPIDSKAEYTLTSTVINASGSLKKYSASLKTKASGEAIPDMALVTKLTGDLGKVMLGDITLNTLGGRIEGWASVDWSKQIKWQTGLEFNDIQPGLEWPEAEGNLSGALKNSGELTAGGGWLVRLPQLDIKGVIRDQALDLSGQLDASDVKGEGDLLLETKGLSLRHGPNAVKVSGRVDNTLALTLDLNLPKLSASVPQAGGSVQGQVNLSGTLDKPSATLKLTGNTLRWEELVSIRDVSIRGSVMPLPTISGGLIIDVNGVKADGVDISNLAIHASGDEADQTISLKLDGKPVGTALFVRGRLEREKGWTGTLYNSSLKTPVGPWKLANDIPVKVDFNTGVVDIGAFCWTQNQSRICLDNPVTVADSGEAQLSVNHFSLDLLQAFLPVTTSVSGALDASAKVAWTPNALPEVKASVSLGKGEVAEQLDELFVIGWDGLNLDATLGNNALSAELKLALTDNGTVSLNTVMGNLSSKKRTLKSTVGIDRVDLGLLAPLFGEGSLLAGVLDGEVMLDGDLDKPTANGTIALSGLRLQSLSAPIEVQTGNVTARLKGTHGRIDGDIKTPDGDLVLTGEADWQDLNAWLASLNVKGQRLKVVVPPMVALAVSPDMTLNASPDSVNVKGHVDVPWGRIVVEKLPPSAVQVSSDVVLLNDELQPLSEDEASPITVNANIAVNIGDDVRLEAFGLKTYLTGRLDVASNRKGPTVNGEIKLEKGTYRSFGQDLTIKKGQILFNGPPEQPYLQVEAIRNPDAIEGGVEAGIRVTGPADTPEVQVFSDPAMPQANALSYLTRGRDIDSESDGNAMTSMLIGLGLSQSGKLVGEIGEAFGVQDLSVDTSGAGNNEKVEVSGYILPGLQVKYGVGIFTSLPEFTVRYRLLSDLYVEAVSGADNAVDLLYQFSIK</sequence>
<dbReference type="PANTHER" id="PTHR36985">
    <property type="entry name" value="TRANSLOCATION AND ASSEMBLY MODULE SUBUNIT TAMB"/>
    <property type="match status" value="1"/>
</dbReference>
<proteinExistence type="predicted"/>
<organism evidence="6 7">
    <name type="scientific">Grimontia hollisae CIP 101886</name>
    <dbReference type="NCBI Taxonomy" id="675812"/>
    <lineage>
        <taxon>Bacteria</taxon>
        <taxon>Pseudomonadati</taxon>
        <taxon>Pseudomonadota</taxon>
        <taxon>Gammaproteobacteria</taxon>
        <taxon>Vibrionales</taxon>
        <taxon>Vibrionaceae</taxon>
        <taxon>Grimontia</taxon>
    </lineage>
</organism>
<keyword evidence="3" id="KW-1133">Transmembrane helix</keyword>
<dbReference type="PANTHER" id="PTHR36985:SF1">
    <property type="entry name" value="TRANSLOCATION AND ASSEMBLY MODULE SUBUNIT TAMB"/>
    <property type="match status" value="1"/>
</dbReference>
<evidence type="ECO:0000256" key="4">
    <source>
        <dbReference type="ARBA" id="ARBA00023136"/>
    </source>
</evidence>
<dbReference type="eggNOG" id="COG2911">
    <property type="taxonomic scope" value="Bacteria"/>
</dbReference>
<dbReference type="GO" id="GO:0005886">
    <property type="term" value="C:plasma membrane"/>
    <property type="evidence" value="ECO:0007669"/>
    <property type="project" value="InterPro"/>
</dbReference>
<keyword evidence="2" id="KW-0812">Transmembrane</keyword>
<evidence type="ECO:0000259" key="5">
    <source>
        <dbReference type="Pfam" id="PF04357"/>
    </source>
</evidence>
<comment type="subcellular location">
    <subcellularLocation>
        <location evidence="1">Membrane</location>
        <topology evidence="1">Single-pass membrane protein</topology>
    </subcellularLocation>
</comment>
<comment type="caution">
    <text evidence="6">The sequence shown here is derived from an EMBL/GenBank/DDBJ whole genome shotgun (WGS) entry which is preliminary data.</text>
</comment>
<dbReference type="RefSeq" id="WP_005504107.1">
    <property type="nucleotide sequence ID" value="NZ_ADAQ01000011.1"/>
</dbReference>
<evidence type="ECO:0000313" key="6">
    <source>
        <dbReference type="EMBL" id="EEY72959.1"/>
    </source>
</evidence>
<reference evidence="6 7" key="1">
    <citation type="submission" date="2009-10" db="EMBL/GenBank/DDBJ databases">
        <authorList>
            <consortium name="Los Alamos National Laboratory (LANL)"/>
            <consortium name="National Microbial Pathogen Data Resource (NMPDR)"/>
            <person name="Saunders E.H."/>
            <person name="Munk A.C."/>
            <person name="Tapia R."/>
            <person name="Green L."/>
            <person name="Rogers Y."/>
            <person name="Detter J.C."/>
            <person name="Bruce D."/>
            <person name="Brettin T.S."/>
            <person name="Colwell R.R."/>
            <person name="Huq A."/>
            <person name="Grim C.J."/>
            <person name="Hasan N.A."/>
            <person name="Bartels D."/>
            <person name="Vonstein V."/>
        </authorList>
    </citation>
    <scope>NUCLEOTIDE SEQUENCE [LARGE SCALE GENOMIC DNA]</scope>
    <source>
        <strain evidence="6 7">CIP 101886</strain>
    </source>
</reference>
<accession>D0I8J0</accession>
<dbReference type="GO" id="GO:0009306">
    <property type="term" value="P:protein secretion"/>
    <property type="evidence" value="ECO:0007669"/>
    <property type="project" value="InterPro"/>
</dbReference>
<evidence type="ECO:0000313" key="7">
    <source>
        <dbReference type="Proteomes" id="UP000003604"/>
    </source>
</evidence>
<dbReference type="AlphaFoldDB" id="D0I8J0"/>
<gene>
    <name evidence="6" type="ORF">VHA_002065</name>
</gene>
<name>D0I8J0_GRIHO</name>
<keyword evidence="7" id="KW-1185">Reference proteome</keyword>
<dbReference type="Pfam" id="PF04357">
    <property type="entry name" value="TamB"/>
    <property type="match status" value="1"/>
</dbReference>
<protein>
    <recommendedName>
        <fullName evidence="5">Translocation and assembly module TamB C-terminal domain-containing protein</fullName>
    </recommendedName>
</protein>
<dbReference type="GeneID" id="58896566"/>
<evidence type="ECO:0000256" key="1">
    <source>
        <dbReference type="ARBA" id="ARBA00004167"/>
    </source>
</evidence>
<evidence type="ECO:0000256" key="2">
    <source>
        <dbReference type="ARBA" id="ARBA00022692"/>
    </source>
</evidence>
<keyword evidence="4" id="KW-0472">Membrane</keyword>
<dbReference type="Proteomes" id="UP000003604">
    <property type="component" value="Unassembled WGS sequence"/>
</dbReference>
<dbReference type="InterPro" id="IPR007452">
    <property type="entry name" value="TamB_C"/>
</dbReference>
<feature type="domain" description="Translocation and assembly module TamB C-terminal" evidence="5">
    <location>
        <begin position="905"/>
        <end position="1237"/>
    </location>
</feature>
<dbReference type="EMBL" id="ADAQ01000011">
    <property type="protein sequence ID" value="EEY72959.1"/>
    <property type="molecule type" value="Genomic_DNA"/>
</dbReference>
<dbReference type="GO" id="GO:0097347">
    <property type="term" value="C:TAM protein secretion complex"/>
    <property type="evidence" value="ECO:0007669"/>
    <property type="project" value="TreeGrafter"/>
</dbReference>